<dbReference type="Gene3D" id="1.10.1740.10">
    <property type="match status" value="1"/>
</dbReference>
<dbReference type="Pfam" id="PF08281">
    <property type="entry name" value="Sigma70_r4_2"/>
    <property type="match status" value="1"/>
</dbReference>
<evidence type="ECO:0000313" key="9">
    <source>
        <dbReference type="Proteomes" id="UP000035763"/>
    </source>
</evidence>
<evidence type="ECO:0000259" key="7">
    <source>
        <dbReference type="Pfam" id="PF08281"/>
    </source>
</evidence>
<dbReference type="InterPro" id="IPR013249">
    <property type="entry name" value="RNA_pol_sigma70_r4_t2"/>
</dbReference>
<dbReference type="InterPro" id="IPR007627">
    <property type="entry name" value="RNA_pol_sigma70_r2"/>
</dbReference>
<dbReference type="Gene3D" id="1.10.10.10">
    <property type="entry name" value="Winged helix-like DNA-binding domain superfamily/Winged helix DNA-binding domain"/>
    <property type="match status" value="1"/>
</dbReference>
<dbReference type="Proteomes" id="UP000035763">
    <property type="component" value="Unassembled WGS sequence"/>
</dbReference>
<evidence type="ECO:0000313" key="8">
    <source>
        <dbReference type="EMBL" id="CCH75574.1"/>
    </source>
</evidence>
<dbReference type="GO" id="GO:0003677">
    <property type="term" value="F:DNA binding"/>
    <property type="evidence" value="ECO:0007669"/>
    <property type="project" value="UniProtKB-KW"/>
</dbReference>
<dbReference type="OrthoDB" id="9803203at2"/>
<name>W6K4T5_9MICO</name>
<dbReference type="RefSeq" id="WP_048696136.1">
    <property type="nucleotide sequence ID" value="NZ_HG764815.1"/>
</dbReference>
<organism evidence="8 9">
    <name type="scientific">Nostocoides australiense Ben110</name>
    <dbReference type="NCBI Taxonomy" id="1193182"/>
    <lineage>
        <taxon>Bacteria</taxon>
        <taxon>Bacillati</taxon>
        <taxon>Actinomycetota</taxon>
        <taxon>Actinomycetes</taxon>
        <taxon>Micrococcales</taxon>
        <taxon>Intrasporangiaceae</taxon>
        <taxon>Nostocoides</taxon>
    </lineage>
</organism>
<evidence type="ECO:0000259" key="6">
    <source>
        <dbReference type="Pfam" id="PF04542"/>
    </source>
</evidence>
<keyword evidence="5" id="KW-0804">Transcription</keyword>
<keyword evidence="2" id="KW-0805">Transcription regulation</keyword>
<keyword evidence="3" id="KW-0731">Sigma factor</keyword>
<dbReference type="GO" id="GO:0016987">
    <property type="term" value="F:sigma factor activity"/>
    <property type="evidence" value="ECO:0007669"/>
    <property type="project" value="UniProtKB-KW"/>
</dbReference>
<gene>
    <name evidence="8" type="ORF">BN11_810013</name>
</gene>
<protein>
    <submittedName>
        <fullName evidence="8">RNA polymerase, sigma-24 subunit, ECF subfamily</fullName>
    </submittedName>
</protein>
<dbReference type="InterPro" id="IPR036388">
    <property type="entry name" value="WH-like_DNA-bd_sf"/>
</dbReference>
<evidence type="ECO:0000256" key="1">
    <source>
        <dbReference type="ARBA" id="ARBA00010641"/>
    </source>
</evidence>
<dbReference type="Pfam" id="PF04542">
    <property type="entry name" value="Sigma70_r2"/>
    <property type="match status" value="1"/>
</dbReference>
<dbReference type="AlphaFoldDB" id="W6K4T5"/>
<dbReference type="NCBIfam" id="TIGR02937">
    <property type="entry name" value="sigma70-ECF"/>
    <property type="match status" value="1"/>
</dbReference>
<dbReference type="InterPro" id="IPR039425">
    <property type="entry name" value="RNA_pol_sigma-70-like"/>
</dbReference>
<dbReference type="EMBL" id="CAJA01000509">
    <property type="protein sequence ID" value="CCH75574.1"/>
    <property type="molecule type" value="Genomic_DNA"/>
</dbReference>
<comment type="caution">
    <text evidence="8">The sequence shown here is derived from an EMBL/GenBank/DDBJ whole genome shotgun (WGS) entry which is preliminary data.</text>
</comment>
<reference evidence="8 9" key="1">
    <citation type="journal article" date="2013" name="ISME J.">
        <title>A metabolic model for members of the genus Tetrasphaera involved in enhanced biological phosphorus removal.</title>
        <authorList>
            <person name="Kristiansen R."/>
            <person name="Nguyen H.T.T."/>
            <person name="Saunders A.M."/>
            <person name="Nielsen J.L."/>
            <person name="Wimmer R."/>
            <person name="Le V.Q."/>
            <person name="McIlroy S.J."/>
            <person name="Petrovski S."/>
            <person name="Seviour R.J."/>
            <person name="Calteau A."/>
            <person name="Nielsen K.L."/>
            <person name="Nielsen P.H."/>
        </authorList>
    </citation>
    <scope>NUCLEOTIDE SEQUENCE [LARGE SCALE GENOMIC DNA]</scope>
    <source>
        <strain evidence="8 9">Ben110</strain>
    </source>
</reference>
<dbReference type="InterPro" id="IPR013324">
    <property type="entry name" value="RNA_pol_sigma_r3/r4-like"/>
</dbReference>
<dbReference type="GO" id="GO:0006352">
    <property type="term" value="P:DNA-templated transcription initiation"/>
    <property type="evidence" value="ECO:0007669"/>
    <property type="project" value="InterPro"/>
</dbReference>
<evidence type="ECO:0000256" key="3">
    <source>
        <dbReference type="ARBA" id="ARBA00023082"/>
    </source>
</evidence>
<dbReference type="PANTHER" id="PTHR43133:SF50">
    <property type="entry name" value="ECF RNA POLYMERASE SIGMA FACTOR SIGM"/>
    <property type="match status" value="1"/>
</dbReference>
<dbReference type="STRING" id="1193182.BN11_810013"/>
<sequence length="171" mass="19213">MVTTVDKAGVDRAGFETWVTPRLPGLLRFAYLVTGSRDAAQDAVQGALAAAYEKWDHVSTRAQPDQYVRRMIANSHVSQWRRIGRREFSVAEPRGGSAADSAEQIAEHDAVWRMCVGLPPQQRAAVVLRFYEDLDYREIARVLDISEATARSHIHRALITLRIQLTSEDLP</sequence>
<dbReference type="PANTHER" id="PTHR43133">
    <property type="entry name" value="RNA POLYMERASE ECF-TYPE SIGMA FACTO"/>
    <property type="match status" value="1"/>
</dbReference>
<proteinExistence type="inferred from homology"/>
<keyword evidence="4" id="KW-0238">DNA-binding</keyword>
<feature type="domain" description="RNA polymerase sigma-70 region 2" evidence="6">
    <location>
        <begin position="22"/>
        <end position="85"/>
    </location>
</feature>
<feature type="domain" description="RNA polymerase sigma factor 70 region 4 type 2" evidence="7">
    <location>
        <begin position="110"/>
        <end position="159"/>
    </location>
</feature>
<dbReference type="InterPro" id="IPR014284">
    <property type="entry name" value="RNA_pol_sigma-70_dom"/>
</dbReference>
<keyword evidence="9" id="KW-1185">Reference proteome</keyword>
<accession>W6K4T5</accession>
<dbReference type="NCBIfam" id="TIGR02983">
    <property type="entry name" value="SigE-fam_strep"/>
    <property type="match status" value="1"/>
</dbReference>
<dbReference type="CDD" id="cd06171">
    <property type="entry name" value="Sigma70_r4"/>
    <property type="match status" value="1"/>
</dbReference>
<dbReference type="InterPro" id="IPR013325">
    <property type="entry name" value="RNA_pol_sigma_r2"/>
</dbReference>
<evidence type="ECO:0000256" key="5">
    <source>
        <dbReference type="ARBA" id="ARBA00023163"/>
    </source>
</evidence>
<dbReference type="InterPro" id="IPR014325">
    <property type="entry name" value="RNA_pol_sigma-E_actinobac"/>
</dbReference>
<evidence type="ECO:0000256" key="2">
    <source>
        <dbReference type="ARBA" id="ARBA00023015"/>
    </source>
</evidence>
<dbReference type="SUPFAM" id="SSF88946">
    <property type="entry name" value="Sigma2 domain of RNA polymerase sigma factors"/>
    <property type="match status" value="1"/>
</dbReference>
<dbReference type="SUPFAM" id="SSF88659">
    <property type="entry name" value="Sigma3 and sigma4 domains of RNA polymerase sigma factors"/>
    <property type="match status" value="1"/>
</dbReference>
<comment type="similarity">
    <text evidence="1">Belongs to the sigma-70 factor family. ECF subfamily.</text>
</comment>
<evidence type="ECO:0000256" key="4">
    <source>
        <dbReference type="ARBA" id="ARBA00023125"/>
    </source>
</evidence>